<dbReference type="Proteomes" id="UP000324222">
    <property type="component" value="Unassembled WGS sequence"/>
</dbReference>
<evidence type="ECO:0000313" key="3">
    <source>
        <dbReference type="Proteomes" id="UP000324222"/>
    </source>
</evidence>
<evidence type="ECO:0000256" key="1">
    <source>
        <dbReference type="SAM" id="MobiDB-lite"/>
    </source>
</evidence>
<proteinExistence type="predicted"/>
<accession>A0A5B7FP91</accession>
<reference evidence="2 3" key="1">
    <citation type="submission" date="2019-05" db="EMBL/GenBank/DDBJ databases">
        <title>Another draft genome of Portunus trituberculatus and its Hox gene families provides insights of decapod evolution.</title>
        <authorList>
            <person name="Jeong J.-H."/>
            <person name="Song I."/>
            <person name="Kim S."/>
            <person name="Choi T."/>
            <person name="Kim D."/>
            <person name="Ryu S."/>
            <person name="Kim W."/>
        </authorList>
    </citation>
    <scope>NUCLEOTIDE SEQUENCE [LARGE SCALE GENOMIC DNA]</scope>
    <source>
        <tissue evidence="2">Muscle</tissue>
    </source>
</reference>
<comment type="caution">
    <text evidence="2">The sequence shown here is derived from an EMBL/GenBank/DDBJ whole genome shotgun (WGS) entry which is preliminary data.</text>
</comment>
<evidence type="ECO:0000313" key="2">
    <source>
        <dbReference type="EMBL" id="MPC47305.1"/>
    </source>
</evidence>
<protein>
    <submittedName>
        <fullName evidence="2">Uncharacterized protein</fullName>
    </submittedName>
</protein>
<sequence>MTIPFHQGPTELRMWTLHVFAGYIPGVLPAMREHELSSYIDETRELQATLRQFWITSNAQGRKRCLDEETPMRQGMSWLPGFDIDLRLYGWALNDSGVDSADSESEGLELTPTLESTPDLNDSSHRSV</sequence>
<name>A0A5B7FP91_PORTR</name>
<dbReference type="OrthoDB" id="8172509at2759"/>
<feature type="region of interest" description="Disordered" evidence="1">
    <location>
        <begin position="98"/>
        <end position="128"/>
    </location>
</feature>
<gene>
    <name evidence="2" type="ORF">E2C01_041047</name>
</gene>
<organism evidence="2 3">
    <name type="scientific">Portunus trituberculatus</name>
    <name type="common">Swimming crab</name>
    <name type="synonym">Neptunus trituberculatus</name>
    <dbReference type="NCBI Taxonomy" id="210409"/>
    <lineage>
        <taxon>Eukaryota</taxon>
        <taxon>Metazoa</taxon>
        <taxon>Ecdysozoa</taxon>
        <taxon>Arthropoda</taxon>
        <taxon>Crustacea</taxon>
        <taxon>Multicrustacea</taxon>
        <taxon>Malacostraca</taxon>
        <taxon>Eumalacostraca</taxon>
        <taxon>Eucarida</taxon>
        <taxon>Decapoda</taxon>
        <taxon>Pleocyemata</taxon>
        <taxon>Brachyura</taxon>
        <taxon>Eubrachyura</taxon>
        <taxon>Portunoidea</taxon>
        <taxon>Portunidae</taxon>
        <taxon>Portuninae</taxon>
        <taxon>Portunus</taxon>
    </lineage>
</organism>
<keyword evidence="3" id="KW-1185">Reference proteome</keyword>
<dbReference type="EMBL" id="VSRR010007665">
    <property type="protein sequence ID" value="MPC47305.1"/>
    <property type="molecule type" value="Genomic_DNA"/>
</dbReference>
<dbReference type="AlphaFoldDB" id="A0A5B7FP91"/>